<dbReference type="EMBL" id="QKVK01000009">
    <property type="protein sequence ID" value="PZF75698.1"/>
    <property type="molecule type" value="Genomic_DNA"/>
</dbReference>
<evidence type="ECO:0000256" key="6">
    <source>
        <dbReference type="PIRSR" id="PIRSR038994-1"/>
    </source>
</evidence>
<dbReference type="Pfam" id="PF01979">
    <property type="entry name" value="Amidohydro_1"/>
    <property type="match status" value="1"/>
</dbReference>
<feature type="binding site" evidence="7">
    <location>
        <position position="139"/>
    </location>
    <ligand>
        <name>substrate</name>
    </ligand>
</feature>
<keyword evidence="2 8" id="KW-0479">Metal-binding</keyword>
<dbReference type="PANTHER" id="PTHR11113:SF14">
    <property type="entry name" value="N-ACETYLGLUCOSAMINE-6-PHOSPHATE DEACETYLASE"/>
    <property type="match status" value="1"/>
</dbReference>
<evidence type="ECO:0000256" key="4">
    <source>
        <dbReference type="ARBA" id="ARBA00023277"/>
    </source>
</evidence>
<proteinExistence type="inferred from homology"/>
<evidence type="ECO:0000313" key="10">
    <source>
        <dbReference type="EMBL" id="PZF75698.1"/>
    </source>
</evidence>
<dbReference type="NCBIfam" id="TIGR00221">
    <property type="entry name" value="nagA"/>
    <property type="match status" value="1"/>
</dbReference>
<feature type="binding site" evidence="7">
    <location>
        <begin position="305"/>
        <end position="307"/>
    </location>
    <ligand>
        <name>substrate</name>
    </ligand>
</feature>
<organism evidence="10 11">
    <name type="scientific">Aestuariivirga litoralis</name>
    <dbReference type="NCBI Taxonomy" id="2650924"/>
    <lineage>
        <taxon>Bacteria</taxon>
        <taxon>Pseudomonadati</taxon>
        <taxon>Pseudomonadota</taxon>
        <taxon>Alphaproteobacteria</taxon>
        <taxon>Hyphomicrobiales</taxon>
        <taxon>Aestuariivirgaceae</taxon>
        <taxon>Aestuariivirga</taxon>
    </lineage>
</organism>
<dbReference type="Gene3D" id="3.20.20.140">
    <property type="entry name" value="Metal-dependent hydrolases"/>
    <property type="match status" value="1"/>
</dbReference>
<dbReference type="Proteomes" id="UP000248795">
    <property type="component" value="Unassembled WGS sequence"/>
</dbReference>
<keyword evidence="11" id="KW-1185">Reference proteome</keyword>
<dbReference type="RefSeq" id="WP_111199892.1">
    <property type="nucleotide sequence ID" value="NZ_QKVK01000009.1"/>
</dbReference>
<comment type="similarity">
    <text evidence="1 5">Belongs to the metallo-dependent hydrolases superfamily. NagA family.</text>
</comment>
<feature type="domain" description="Amidohydrolase-related" evidence="9">
    <location>
        <begin position="51"/>
        <end position="376"/>
    </location>
</feature>
<dbReference type="Gene3D" id="2.30.40.10">
    <property type="entry name" value="Urease, subunit C, domain 1"/>
    <property type="match status" value="1"/>
</dbReference>
<feature type="active site" description="Proton donor/acceptor" evidence="6">
    <location>
        <position position="272"/>
    </location>
</feature>
<comment type="caution">
    <text evidence="10">The sequence shown here is derived from an EMBL/GenBank/DDBJ whole genome shotgun (WGS) entry which is preliminary data.</text>
</comment>
<accession>A0A2W2B6E8</accession>
<dbReference type="GO" id="GO:0006046">
    <property type="term" value="P:N-acetylglucosamine catabolic process"/>
    <property type="evidence" value="ECO:0007669"/>
    <property type="project" value="TreeGrafter"/>
</dbReference>
<feature type="binding site" evidence="7">
    <location>
        <position position="249"/>
    </location>
    <ligand>
        <name>substrate</name>
    </ligand>
</feature>
<feature type="binding site" evidence="8">
    <location>
        <position position="128"/>
    </location>
    <ligand>
        <name>Zn(2+)</name>
        <dbReference type="ChEBI" id="CHEBI:29105"/>
    </ligand>
</feature>
<dbReference type="InterPro" id="IPR011059">
    <property type="entry name" value="Metal-dep_hydrolase_composite"/>
</dbReference>
<evidence type="ECO:0000259" key="9">
    <source>
        <dbReference type="Pfam" id="PF01979"/>
    </source>
</evidence>
<reference evidence="11" key="1">
    <citation type="submission" date="2018-06" db="EMBL/GenBank/DDBJ databases">
        <title>Aestuariibacter litoralis strain KCTC 52945T.</title>
        <authorList>
            <person name="Li X."/>
            <person name="Salam N."/>
            <person name="Li J.-L."/>
            <person name="Chen Y.-M."/>
            <person name="Yang Z.-W."/>
            <person name="Zhang L.-Y."/>
            <person name="Han M.-X."/>
            <person name="Xiao M."/>
            <person name="Li W.-J."/>
        </authorList>
    </citation>
    <scope>NUCLEOTIDE SEQUENCE [LARGE SCALE GENOMIC DNA]</scope>
    <source>
        <strain evidence="11">KCTC 52945</strain>
    </source>
</reference>
<dbReference type="CDD" id="cd00854">
    <property type="entry name" value="NagA"/>
    <property type="match status" value="1"/>
</dbReference>
<evidence type="ECO:0000256" key="8">
    <source>
        <dbReference type="PIRSR" id="PIRSR038994-3"/>
    </source>
</evidence>
<name>A0A2W2B6E8_9HYPH</name>
<feature type="binding site" evidence="8">
    <location>
        <position position="193"/>
    </location>
    <ligand>
        <name>Zn(2+)</name>
        <dbReference type="ChEBI" id="CHEBI:29105"/>
    </ligand>
</feature>
<dbReference type="InterPro" id="IPR003764">
    <property type="entry name" value="GlcNAc_6-P_deAcase"/>
</dbReference>
<dbReference type="PIRSF" id="PIRSF038994">
    <property type="entry name" value="NagA"/>
    <property type="match status" value="1"/>
</dbReference>
<comment type="cofactor">
    <cofactor evidence="8">
        <name>a divalent metal cation</name>
        <dbReference type="ChEBI" id="CHEBI:60240"/>
    </cofactor>
    <text evidence="8">Binds 1 divalent metal cation per subunit.</text>
</comment>
<feature type="binding site" evidence="7">
    <location>
        <begin position="217"/>
        <end position="218"/>
    </location>
    <ligand>
        <name>substrate</name>
    </ligand>
</feature>
<dbReference type="SUPFAM" id="SSF51556">
    <property type="entry name" value="Metallo-dependent hydrolases"/>
    <property type="match status" value="1"/>
</dbReference>
<evidence type="ECO:0000256" key="2">
    <source>
        <dbReference type="ARBA" id="ARBA00022723"/>
    </source>
</evidence>
<feature type="binding site" evidence="8">
    <location>
        <position position="214"/>
    </location>
    <ligand>
        <name>Zn(2+)</name>
        <dbReference type="ChEBI" id="CHEBI:29105"/>
    </ligand>
</feature>
<evidence type="ECO:0000256" key="3">
    <source>
        <dbReference type="ARBA" id="ARBA00022801"/>
    </source>
</evidence>
<evidence type="ECO:0000256" key="7">
    <source>
        <dbReference type="PIRSR" id="PIRSR038994-2"/>
    </source>
</evidence>
<dbReference type="AlphaFoldDB" id="A0A2W2B6E8"/>
<evidence type="ECO:0000256" key="1">
    <source>
        <dbReference type="ARBA" id="ARBA00010716"/>
    </source>
</evidence>
<dbReference type="GO" id="GO:0046872">
    <property type="term" value="F:metal ion binding"/>
    <property type="evidence" value="ECO:0007669"/>
    <property type="project" value="UniProtKB-KW"/>
</dbReference>
<dbReference type="PANTHER" id="PTHR11113">
    <property type="entry name" value="N-ACETYLGLUCOSAMINE-6-PHOSPHATE DEACETYLASE"/>
    <property type="match status" value="1"/>
</dbReference>
<evidence type="ECO:0000256" key="5">
    <source>
        <dbReference type="PIRNR" id="PIRNR038994"/>
    </source>
</evidence>
<dbReference type="SUPFAM" id="SSF51338">
    <property type="entry name" value="Composite domain of metallo-dependent hydrolases"/>
    <property type="match status" value="1"/>
</dbReference>
<dbReference type="InterPro" id="IPR006680">
    <property type="entry name" value="Amidohydro-rel"/>
</dbReference>
<dbReference type="InterPro" id="IPR032466">
    <property type="entry name" value="Metal_Hydrolase"/>
</dbReference>
<keyword evidence="3 5" id="KW-0378">Hydrolase</keyword>
<feature type="binding site" evidence="7">
    <location>
        <position position="225"/>
    </location>
    <ligand>
        <name>substrate</name>
    </ligand>
</feature>
<dbReference type="Pfam" id="PF22643">
    <property type="entry name" value="NagA_N"/>
    <property type="match status" value="1"/>
</dbReference>
<gene>
    <name evidence="10" type="primary">nagA</name>
    <name evidence="10" type="ORF">DK847_17830</name>
</gene>
<keyword evidence="4 5" id="KW-0119">Carbohydrate metabolism</keyword>
<sequence length="376" mass="39230">MGFALTGARIFTGETFLDDHAVVVEGKHVARVVPEAEIGAAERRALGGGLLAPGFIDVQVNGGGGALLNDNPSVETVRTIATAHRRFGTVGMLPTVITDAPQVIARAVVSVARAMAEGVPGVLGIHIEGPFLDVARKGAHAARFIREMEEADADAIAGFAMYCPVMLTLAPNRVRPELVQRLTQAGVLVSLGHSDATYAEARAALDAGARSITHLFNAMSQMTGREPGLAGAALEDAEAYAGIIADGHHVHDAALKAAFAARPAARMMLITDAMPTAAGGPDQFELQGRTVTRHNGRLSLADGTLAGSDLTMEAAVRYCVGHLGMELATVLRMASLNPASFLRCESELGRIAPGHLASMVLLGDDLAVKQTWINGQ</sequence>
<evidence type="ECO:0000313" key="11">
    <source>
        <dbReference type="Proteomes" id="UP000248795"/>
    </source>
</evidence>
<protein>
    <submittedName>
        <fullName evidence="10">N-acetylglucosamine-6-phosphate deacetylase</fullName>
    </submittedName>
</protein>
<dbReference type="GO" id="GO:0008448">
    <property type="term" value="F:N-acetylglucosamine-6-phosphate deacetylase activity"/>
    <property type="evidence" value="ECO:0007669"/>
    <property type="project" value="InterPro"/>
</dbReference>